<evidence type="ECO:0000256" key="2">
    <source>
        <dbReference type="ARBA" id="ARBA00023136"/>
    </source>
</evidence>
<proteinExistence type="predicted"/>
<feature type="compositionally biased region" description="Polar residues" evidence="4">
    <location>
        <begin position="219"/>
        <end position="234"/>
    </location>
</feature>
<dbReference type="SUPFAM" id="SSF56935">
    <property type="entry name" value="Porins"/>
    <property type="match status" value="1"/>
</dbReference>
<evidence type="ECO:0000313" key="6">
    <source>
        <dbReference type="Proteomes" id="UP000015523"/>
    </source>
</evidence>
<evidence type="ECO:0000313" key="5">
    <source>
        <dbReference type="EMBL" id="EQB29756.1"/>
    </source>
</evidence>
<protein>
    <recommendedName>
        <fullName evidence="7">TonB-dependent receptor-like beta-barrel domain-containing protein</fullName>
    </recommendedName>
</protein>
<keyword evidence="3" id="KW-0998">Cell outer membrane</keyword>
<evidence type="ECO:0000256" key="4">
    <source>
        <dbReference type="SAM" id="MobiDB-lite"/>
    </source>
</evidence>
<dbReference type="InterPro" id="IPR036942">
    <property type="entry name" value="Beta-barrel_TonB_sf"/>
</dbReference>
<evidence type="ECO:0000256" key="1">
    <source>
        <dbReference type="ARBA" id="ARBA00004442"/>
    </source>
</evidence>
<comment type="caution">
    <text evidence="5">The sequence shown here is derived from an EMBL/GenBank/DDBJ whole genome shotgun (WGS) entry which is preliminary data.</text>
</comment>
<name>T0IVF8_9SPHN</name>
<evidence type="ECO:0008006" key="7">
    <source>
        <dbReference type="Google" id="ProtNLM"/>
    </source>
</evidence>
<keyword evidence="2" id="KW-0472">Membrane</keyword>
<organism evidence="5 6">
    <name type="scientific">Sphingobium ummariense RL-3</name>
    <dbReference type="NCBI Taxonomy" id="1346791"/>
    <lineage>
        <taxon>Bacteria</taxon>
        <taxon>Pseudomonadati</taxon>
        <taxon>Pseudomonadota</taxon>
        <taxon>Alphaproteobacteria</taxon>
        <taxon>Sphingomonadales</taxon>
        <taxon>Sphingomonadaceae</taxon>
        <taxon>Sphingobium</taxon>
    </lineage>
</organism>
<feature type="compositionally biased region" description="Basic and acidic residues" evidence="4">
    <location>
        <begin position="259"/>
        <end position="273"/>
    </location>
</feature>
<reference evidence="5 6" key="1">
    <citation type="journal article" date="2013" name="Genome Announc.">
        <title>Draft Genome Sequence of Sphingobium ummariense Strain RL-3, a Hexachlorocyclohexane-Degrading Bacterium.</title>
        <authorList>
            <person name="Kohli P."/>
            <person name="Dua A."/>
            <person name="Sangwan N."/>
            <person name="Oldach P."/>
            <person name="Khurana J.P."/>
            <person name="Lal R."/>
        </authorList>
    </citation>
    <scope>NUCLEOTIDE SEQUENCE [LARGE SCALE GENOMIC DNA]</scope>
    <source>
        <strain evidence="5 6">RL-3</strain>
    </source>
</reference>
<feature type="compositionally biased region" description="Polar residues" evidence="4">
    <location>
        <begin position="180"/>
        <end position="204"/>
    </location>
</feature>
<dbReference type="GO" id="GO:0009279">
    <property type="term" value="C:cell outer membrane"/>
    <property type="evidence" value="ECO:0007669"/>
    <property type="project" value="UniProtKB-SubCell"/>
</dbReference>
<dbReference type="STRING" id="1346791.M529_23545"/>
<sequence length="280" mass="30171">MAVYRLVGRAAGGSAGGPQSTIQGLNALAGGIVITSKDPSLTRWGGDARVLWTEYDDRTFSAAFGGPIIEDELGVRLSAERRNDRRLIYNVTRDEYSDALESLNLRGKIKWTPKAIPGLEAVASYNRVRRDGGYLYEYARTDAPNYFHHRIATGDQPSRGKIDNDLAVFNLSYPLAQGLSAMSTPNSPTSSCPKGQAARSNSPTPNSPMRRAGPCRAASTRNSVRASSPISTPITVRRSSPASARIRASTRSARGSGSRADHGQLGNRDDSARLRPLRPA</sequence>
<dbReference type="AlphaFoldDB" id="T0IVF8"/>
<feature type="compositionally biased region" description="Low complexity" evidence="4">
    <location>
        <begin position="237"/>
        <end position="258"/>
    </location>
</feature>
<dbReference type="eggNOG" id="COG4773">
    <property type="taxonomic scope" value="Bacteria"/>
</dbReference>
<dbReference type="Gene3D" id="2.40.170.20">
    <property type="entry name" value="TonB-dependent receptor, beta-barrel domain"/>
    <property type="match status" value="1"/>
</dbReference>
<keyword evidence="6" id="KW-1185">Reference proteome</keyword>
<accession>T0IVF8</accession>
<evidence type="ECO:0000256" key="3">
    <source>
        <dbReference type="ARBA" id="ARBA00023237"/>
    </source>
</evidence>
<gene>
    <name evidence="5" type="ORF">M529_23545</name>
</gene>
<dbReference type="EMBL" id="AUWY01000136">
    <property type="protein sequence ID" value="EQB29756.1"/>
    <property type="molecule type" value="Genomic_DNA"/>
</dbReference>
<dbReference type="PATRIC" id="fig|1346791.3.peg.4548"/>
<feature type="region of interest" description="Disordered" evidence="4">
    <location>
        <begin position="180"/>
        <end position="280"/>
    </location>
</feature>
<dbReference type="Proteomes" id="UP000015523">
    <property type="component" value="Unassembled WGS sequence"/>
</dbReference>
<comment type="subcellular location">
    <subcellularLocation>
        <location evidence="1">Cell outer membrane</location>
    </subcellularLocation>
</comment>